<dbReference type="PANTHER" id="PTHR37162">
    <property type="entry name" value="HAT FAMILY DIMERISATION DOMAINCONTAINING PROTEIN-RELATED"/>
    <property type="match status" value="1"/>
</dbReference>
<dbReference type="SUPFAM" id="SSF53098">
    <property type="entry name" value="Ribonuclease H-like"/>
    <property type="match status" value="1"/>
</dbReference>
<sequence length="365" mass="42103">MEKVRFELKPLSLPYTVMEHLPKLVQKVCPDSKVALKLKCGRTKTESIVTNVIGAVGKISVIDLTQKNKFAIIIDESTDTSTIKHMAVISRIVDNNLLVRDEFVTLIEVEKATADALYDLIIHFFIQNKILYKENMKGYAGDGANNIMGKHHSLATNLLKDVPDLFIMKCICHSFHLCASYACLKLPRFVEDFARNVHNYLNNSSKRLLEFKEFQVFCNIKPHKILYPGQTRWLSLLSVVNRLIEQYNALKLYFTSAVLKDKILNAQTVLDSLSNPFNLLYLQFLAFVLPFFVDLNIEMQSEGIKIHLFYDRIGTLYREILECYIKKDYIRNKKLYEIQYKNPSYYLHENNLFCGGTVSASICSR</sequence>
<dbReference type="InterPro" id="IPR025398">
    <property type="entry name" value="DUF4371"/>
</dbReference>
<proteinExistence type="predicted"/>
<gene>
    <name evidence="2" type="ORF">MEUPH1_LOCUS9077</name>
</gene>
<dbReference type="AlphaFoldDB" id="A0AAV0WBB3"/>
<dbReference type="Pfam" id="PF14291">
    <property type="entry name" value="DUF4371"/>
    <property type="match status" value="1"/>
</dbReference>
<accession>A0AAV0WBB3</accession>
<organism evidence="2 3">
    <name type="scientific">Macrosiphum euphorbiae</name>
    <name type="common">potato aphid</name>
    <dbReference type="NCBI Taxonomy" id="13131"/>
    <lineage>
        <taxon>Eukaryota</taxon>
        <taxon>Metazoa</taxon>
        <taxon>Ecdysozoa</taxon>
        <taxon>Arthropoda</taxon>
        <taxon>Hexapoda</taxon>
        <taxon>Insecta</taxon>
        <taxon>Pterygota</taxon>
        <taxon>Neoptera</taxon>
        <taxon>Paraneoptera</taxon>
        <taxon>Hemiptera</taxon>
        <taxon>Sternorrhyncha</taxon>
        <taxon>Aphidomorpha</taxon>
        <taxon>Aphidoidea</taxon>
        <taxon>Aphididae</taxon>
        <taxon>Macrosiphini</taxon>
        <taxon>Macrosiphum</taxon>
    </lineage>
</organism>
<evidence type="ECO:0000313" key="2">
    <source>
        <dbReference type="EMBL" id="CAI6352886.1"/>
    </source>
</evidence>
<dbReference type="InterPro" id="IPR012337">
    <property type="entry name" value="RNaseH-like_sf"/>
</dbReference>
<evidence type="ECO:0000259" key="1">
    <source>
        <dbReference type="Pfam" id="PF14291"/>
    </source>
</evidence>
<dbReference type="Proteomes" id="UP001160148">
    <property type="component" value="Unassembled WGS sequence"/>
</dbReference>
<reference evidence="2 3" key="1">
    <citation type="submission" date="2023-01" db="EMBL/GenBank/DDBJ databases">
        <authorList>
            <person name="Whitehead M."/>
        </authorList>
    </citation>
    <scope>NUCLEOTIDE SEQUENCE [LARGE SCALE GENOMIC DNA]</scope>
</reference>
<dbReference type="PANTHER" id="PTHR37162:SF1">
    <property type="entry name" value="BED-TYPE DOMAIN-CONTAINING PROTEIN"/>
    <property type="match status" value="1"/>
</dbReference>
<evidence type="ECO:0000313" key="3">
    <source>
        <dbReference type="Proteomes" id="UP001160148"/>
    </source>
</evidence>
<name>A0AAV0WBB3_9HEMI</name>
<keyword evidence="3" id="KW-1185">Reference proteome</keyword>
<dbReference type="EMBL" id="CARXXK010000002">
    <property type="protein sequence ID" value="CAI6352886.1"/>
    <property type="molecule type" value="Genomic_DNA"/>
</dbReference>
<protein>
    <recommendedName>
        <fullName evidence="1">DUF4371 domain-containing protein</fullName>
    </recommendedName>
</protein>
<comment type="caution">
    <text evidence="2">The sequence shown here is derived from an EMBL/GenBank/DDBJ whole genome shotgun (WGS) entry which is preliminary data.</text>
</comment>
<feature type="domain" description="DUF4371" evidence="1">
    <location>
        <begin position="59"/>
        <end position="150"/>
    </location>
</feature>